<evidence type="ECO:0000313" key="3">
    <source>
        <dbReference type="Proteomes" id="UP000293568"/>
    </source>
</evidence>
<dbReference type="OrthoDB" id="9816519at2"/>
<name>A0A4V0YF60_9BACL</name>
<dbReference type="AlphaFoldDB" id="A0A4V0YF60"/>
<sequence length="120" mass="13749">MIVLERERENLREQKSTAPVRTSMPEGKKKVSLEQFIRKVPFTTPNQLCGDVQKMFSQHEDSECIVVCSDGMQPKGLLMRNRFYMNISKRYGVELFYEKPASTLMDASPLIVDIHVPPAS</sequence>
<reference evidence="2 3" key="1">
    <citation type="submission" date="2019-01" db="EMBL/GenBank/DDBJ databases">
        <title>Genome sequencing of strain FW100M-2.</title>
        <authorList>
            <person name="Heo J."/>
            <person name="Kim S.-J."/>
            <person name="Kim J.-S."/>
            <person name="Hong S.-B."/>
            <person name="Kwon S.-W."/>
        </authorList>
    </citation>
    <scope>NUCLEOTIDE SEQUENCE [LARGE SCALE GENOMIC DNA]</scope>
    <source>
        <strain evidence="2 3">FW100M-2</strain>
    </source>
</reference>
<protein>
    <recommendedName>
        <fullName evidence="4">CBS domain-containing protein</fullName>
    </recommendedName>
</protein>
<evidence type="ECO:0000256" key="1">
    <source>
        <dbReference type="SAM" id="MobiDB-lite"/>
    </source>
</evidence>
<proteinExistence type="predicted"/>
<accession>A0A4V0YF60</accession>
<dbReference type="RefSeq" id="WP_129440300.1">
    <property type="nucleotide sequence ID" value="NZ_CP035492.1"/>
</dbReference>
<dbReference type="Proteomes" id="UP000293568">
    <property type="component" value="Chromosome"/>
</dbReference>
<gene>
    <name evidence="2" type="ORF">ET464_09360</name>
</gene>
<dbReference type="KEGG" id="pprt:ET464_09360"/>
<feature type="compositionally biased region" description="Basic and acidic residues" evidence="1">
    <location>
        <begin position="1"/>
        <end position="15"/>
    </location>
</feature>
<organism evidence="2 3">
    <name type="scientific">Paenibacillus protaetiae</name>
    <dbReference type="NCBI Taxonomy" id="2509456"/>
    <lineage>
        <taxon>Bacteria</taxon>
        <taxon>Bacillati</taxon>
        <taxon>Bacillota</taxon>
        <taxon>Bacilli</taxon>
        <taxon>Bacillales</taxon>
        <taxon>Paenibacillaceae</taxon>
        <taxon>Paenibacillus</taxon>
    </lineage>
</organism>
<feature type="region of interest" description="Disordered" evidence="1">
    <location>
        <begin position="1"/>
        <end position="27"/>
    </location>
</feature>
<evidence type="ECO:0008006" key="4">
    <source>
        <dbReference type="Google" id="ProtNLM"/>
    </source>
</evidence>
<evidence type="ECO:0000313" key="2">
    <source>
        <dbReference type="EMBL" id="QAY66581.1"/>
    </source>
</evidence>
<keyword evidence="3" id="KW-1185">Reference proteome</keyword>
<dbReference type="EMBL" id="CP035492">
    <property type="protein sequence ID" value="QAY66581.1"/>
    <property type="molecule type" value="Genomic_DNA"/>
</dbReference>